<dbReference type="RefSeq" id="WP_071621019.1">
    <property type="nucleotide sequence ID" value="NZ_CP074132.1"/>
</dbReference>
<keyword evidence="2" id="KW-1185">Reference proteome</keyword>
<reference evidence="2" key="1">
    <citation type="submission" date="2021-05" db="EMBL/GenBank/DDBJ databases">
        <title>Direct Submission.</title>
        <authorList>
            <person name="Li K."/>
            <person name="Gao J."/>
        </authorList>
    </citation>
    <scope>NUCLEOTIDE SEQUENCE [LARGE SCALE GENOMIC DNA]</scope>
    <source>
        <strain evidence="2">HDS12</strain>
    </source>
</reference>
<protein>
    <submittedName>
        <fullName evidence="1">Uncharacterized protein</fullName>
    </submittedName>
</protein>
<gene>
    <name evidence="1" type="ORF">KGD83_27935</name>
</gene>
<sequence>MLHTLDRMLVENDPEEVLENSTGSRDRLFEARVLQETEDGYTVELDYDEWRAEEASPISRIDAALANATEFNEVTWCGEAVNGEDFVHAYMDEFWETLDSHEEYTASIADYVDCGDGTP</sequence>
<evidence type="ECO:0000313" key="2">
    <source>
        <dbReference type="Proteomes" id="UP000678016"/>
    </source>
</evidence>
<name>A0ABX8C7B7_9ACTN</name>
<dbReference type="EMBL" id="CP074132">
    <property type="protein sequence ID" value="QUX28971.1"/>
    <property type="molecule type" value="Genomic_DNA"/>
</dbReference>
<organism evidence="1 2">
    <name type="scientific">Nocardiopsis akebiae</name>
    <dbReference type="NCBI Taxonomy" id="2831968"/>
    <lineage>
        <taxon>Bacteria</taxon>
        <taxon>Bacillati</taxon>
        <taxon>Actinomycetota</taxon>
        <taxon>Actinomycetes</taxon>
        <taxon>Streptosporangiales</taxon>
        <taxon>Nocardiopsidaceae</taxon>
        <taxon>Nocardiopsis</taxon>
    </lineage>
</organism>
<dbReference type="Proteomes" id="UP000678016">
    <property type="component" value="Chromosome"/>
</dbReference>
<evidence type="ECO:0000313" key="1">
    <source>
        <dbReference type="EMBL" id="QUX28971.1"/>
    </source>
</evidence>
<accession>A0ABX8C7B7</accession>
<proteinExistence type="predicted"/>